<dbReference type="InterPro" id="IPR032675">
    <property type="entry name" value="LRR_dom_sf"/>
</dbReference>
<dbReference type="EMBL" id="JROU02000177">
    <property type="protein sequence ID" value="OEH80170.1"/>
    <property type="molecule type" value="Genomic_DNA"/>
</dbReference>
<reference evidence="2 3" key="1">
    <citation type="journal article" date="2016" name="BMC Genomics">
        <title>Comparative genomics reveals Cyclospora cayetanensis possesses coccidia-like metabolism and invasion components but unique surface antigens.</title>
        <authorList>
            <person name="Liu S."/>
            <person name="Wang L."/>
            <person name="Zheng H."/>
            <person name="Xu Z."/>
            <person name="Roellig D.M."/>
            <person name="Li N."/>
            <person name="Frace M.A."/>
            <person name="Tang K."/>
            <person name="Arrowood M.J."/>
            <person name="Moss D.M."/>
            <person name="Zhang L."/>
            <person name="Feng Y."/>
            <person name="Xiao L."/>
        </authorList>
    </citation>
    <scope>NUCLEOTIDE SEQUENCE [LARGE SCALE GENOMIC DNA]</scope>
    <source>
        <strain evidence="2 3">CHN_HEN01</strain>
    </source>
</reference>
<dbReference type="InParanoid" id="A0A1D3D9P2"/>
<proteinExistence type="predicted"/>
<name>A0A1D3D9P2_9EIME</name>
<accession>A0A1D3D9P2</accession>
<organism evidence="2 3">
    <name type="scientific">Cyclospora cayetanensis</name>
    <dbReference type="NCBI Taxonomy" id="88456"/>
    <lineage>
        <taxon>Eukaryota</taxon>
        <taxon>Sar</taxon>
        <taxon>Alveolata</taxon>
        <taxon>Apicomplexa</taxon>
        <taxon>Conoidasida</taxon>
        <taxon>Coccidia</taxon>
        <taxon>Eucoccidiorida</taxon>
        <taxon>Eimeriorina</taxon>
        <taxon>Eimeriidae</taxon>
        <taxon>Cyclospora</taxon>
    </lineage>
</organism>
<sequence length="438" mass="48419">MMLQMMLHPMLHPMLHLVLHLMLQLMLQMMLLLRPLHVLVRVSLAVIAVMKFLAEDCGTKAKRHGCKGVNEILRPHRVYPCIDSSCPAQKAAESEVVLLDALLARLHFCLELLIVFGSSCMPPFREGGELLLLSGVSSGGEDLQLPLPVDFLACRLVDWLLQILSSRHKAYFPLWNDMRQDPFVCLLRQLQQLKQQGFPKLRHLQLDLVGIDWKPHVLSLLQHILQQQGRKLQSVCLRCRLPSAAMATLLLAIPSSVRCLNISENTLEADAVEALLSVLREGHLRCLRASNADLSVTSQKAIVGSLETAGCRSSLIWFEAYEDIAGCLQALPQTLSVCSTASRDLSPSSACHKPAGGCRVRLVGEGNPVEEDAASRLSSGSGASSPADLRQARGGAPSNCTVLPTPPMCAEEPRVQARLSRRCELWRKRVRRRLRSPC</sequence>
<feature type="region of interest" description="Disordered" evidence="1">
    <location>
        <begin position="371"/>
        <end position="399"/>
    </location>
</feature>
<dbReference type="SUPFAM" id="SSF52047">
    <property type="entry name" value="RNI-like"/>
    <property type="match status" value="1"/>
</dbReference>
<dbReference type="Gene3D" id="3.80.10.10">
    <property type="entry name" value="Ribonuclease Inhibitor"/>
    <property type="match status" value="1"/>
</dbReference>
<dbReference type="AlphaFoldDB" id="A0A1D3D9P2"/>
<keyword evidence="3" id="KW-1185">Reference proteome</keyword>
<feature type="compositionally biased region" description="Low complexity" evidence="1">
    <location>
        <begin position="375"/>
        <end position="387"/>
    </location>
</feature>
<evidence type="ECO:0000313" key="2">
    <source>
        <dbReference type="EMBL" id="OEH80170.1"/>
    </source>
</evidence>
<evidence type="ECO:0000256" key="1">
    <source>
        <dbReference type="SAM" id="MobiDB-lite"/>
    </source>
</evidence>
<comment type="caution">
    <text evidence="2">The sequence shown here is derived from an EMBL/GenBank/DDBJ whole genome shotgun (WGS) entry which is preliminary data.</text>
</comment>
<evidence type="ECO:0000313" key="3">
    <source>
        <dbReference type="Proteomes" id="UP000095192"/>
    </source>
</evidence>
<dbReference type="Proteomes" id="UP000095192">
    <property type="component" value="Unassembled WGS sequence"/>
</dbReference>
<protein>
    <submittedName>
        <fullName evidence="2">Uncharacterized protein</fullName>
    </submittedName>
</protein>
<gene>
    <name evidence="2" type="ORF">cyc_00250</name>
</gene>
<dbReference type="VEuPathDB" id="ToxoDB:cyc_00250"/>